<comment type="caution">
    <text evidence="2">The sequence shown here is derived from an EMBL/GenBank/DDBJ whole genome shotgun (WGS) entry which is preliminary data.</text>
</comment>
<dbReference type="AlphaFoldDB" id="A0A9R1UTR3"/>
<keyword evidence="1" id="KW-0472">Membrane</keyword>
<evidence type="ECO:0000313" key="2">
    <source>
        <dbReference type="EMBL" id="KAJ0193655.1"/>
    </source>
</evidence>
<accession>A0A9R1UTR3</accession>
<proteinExistence type="predicted"/>
<sequence length="146" mass="17035">MSGQCVGYIYANFRKKYTGLELKNLFWEAAKSTVEGDFTCHEKLEQEDFEIFKDLQASGYDHRDIAEAFNNSEEHTLKLVHPLKFLPRFLSVKEIEKLASTPQRHKTMGLFLFLKFTLTFFNLGVIDPIHLVDELAMKKLMRGRRS</sequence>
<reference evidence="2 3" key="1">
    <citation type="journal article" date="2017" name="Nat. Commun.">
        <title>Genome assembly with in vitro proximity ligation data and whole-genome triplication in lettuce.</title>
        <authorList>
            <person name="Reyes-Chin-Wo S."/>
            <person name="Wang Z."/>
            <person name="Yang X."/>
            <person name="Kozik A."/>
            <person name="Arikit S."/>
            <person name="Song C."/>
            <person name="Xia L."/>
            <person name="Froenicke L."/>
            <person name="Lavelle D.O."/>
            <person name="Truco M.J."/>
            <person name="Xia R."/>
            <person name="Zhu S."/>
            <person name="Xu C."/>
            <person name="Xu H."/>
            <person name="Xu X."/>
            <person name="Cox K."/>
            <person name="Korf I."/>
            <person name="Meyers B.C."/>
            <person name="Michelmore R.W."/>
        </authorList>
    </citation>
    <scope>NUCLEOTIDE SEQUENCE [LARGE SCALE GENOMIC DNA]</scope>
    <source>
        <strain evidence="3">cv. Salinas</strain>
        <tissue evidence="2">Seedlings</tissue>
    </source>
</reference>
<name>A0A9R1UTR3_LACSA</name>
<evidence type="ECO:0000313" key="3">
    <source>
        <dbReference type="Proteomes" id="UP000235145"/>
    </source>
</evidence>
<dbReference type="EMBL" id="NBSK02000008">
    <property type="protein sequence ID" value="KAJ0193655.1"/>
    <property type="molecule type" value="Genomic_DNA"/>
</dbReference>
<gene>
    <name evidence="2" type="ORF">LSAT_V11C800439600</name>
</gene>
<keyword evidence="1" id="KW-0812">Transmembrane</keyword>
<evidence type="ECO:0000256" key="1">
    <source>
        <dbReference type="SAM" id="Phobius"/>
    </source>
</evidence>
<organism evidence="2 3">
    <name type="scientific">Lactuca sativa</name>
    <name type="common">Garden lettuce</name>
    <dbReference type="NCBI Taxonomy" id="4236"/>
    <lineage>
        <taxon>Eukaryota</taxon>
        <taxon>Viridiplantae</taxon>
        <taxon>Streptophyta</taxon>
        <taxon>Embryophyta</taxon>
        <taxon>Tracheophyta</taxon>
        <taxon>Spermatophyta</taxon>
        <taxon>Magnoliopsida</taxon>
        <taxon>eudicotyledons</taxon>
        <taxon>Gunneridae</taxon>
        <taxon>Pentapetalae</taxon>
        <taxon>asterids</taxon>
        <taxon>campanulids</taxon>
        <taxon>Asterales</taxon>
        <taxon>Asteraceae</taxon>
        <taxon>Cichorioideae</taxon>
        <taxon>Cichorieae</taxon>
        <taxon>Lactucinae</taxon>
        <taxon>Lactuca</taxon>
    </lineage>
</organism>
<protein>
    <submittedName>
        <fullName evidence="2">Uncharacterized protein</fullName>
    </submittedName>
</protein>
<keyword evidence="1" id="KW-1133">Transmembrane helix</keyword>
<keyword evidence="3" id="KW-1185">Reference proteome</keyword>
<feature type="transmembrane region" description="Helical" evidence="1">
    <location>
        <begin position="110"/>
        <end position="131"/>
    </location>
</feature>
<dbReference type="Proteomes" id="UP000235145">
    <property type="component" value="Unassembled WGS sequence"/>
</dbReference>